<name>A0AAU6PGI0_9GAMM</name>
<proteinExistence type="predicted"/>
<accession>A0AAU6PGI0</accession>
<dbReference type="EMBL" id="CP138327">
    <property type="protein sequence ID" value="WXU00101.1"/>
    <property type="molecule type" value="Genomic_DNA"/>
</dbReference>
<reference evidence="1" key="1">
    <citation type="submission" date="2023-10" db="EMBL/GenBank/DDBJ databases">
        <title>The first scallop-associated chemosynthetic bacterial symbiont.</title>
        <authorList>
            <person name="Lin Y.-T."/>
            <person name="Sun J."/>
            <person name="Ip J.C.-H."/>
            <person name="He X."/>
            <person name="Gao Z.-M."/>
            <person name="Perez M."/>
            <person name="Xu T."/>
            <person name="Qian P.-Y."/>
            <person name="Qiu J.-W."/>
        </authorList>
    </citation>
    <scope>NUCLEOTIDE SEQUENCE</scope>
    <source>
        <strain evidence="1">Gill1</strain>
    </source>
</reference>
<protein>
    <submittedName>
        <fullName evidence="1">Uncharacterized protein</fullName>
    </submittedName>
</protein>
<organism evidence="1">
    <name type="scientific">Catillopecten margaritatus gill symbiont</name>
    <dbReference type="NCBI Taxonomy" id="3083288"/>
    <lineage>
        <taxon>Bacteria</taxon>
        <taxon>Pseudomonadati</taxon>
        <taxon>Pseudomonadota</taxon>
        <taxon>Gammaproteobacteria</taxon>
        <taxon>sulfur-oxidizing symbionts</taxon>
    </lineage>
</organism>
<evidence type="ECO:0000313" key="1">
    <source>
        <dbReference type="EMBL" id="WXU00101.1"/>
    </source>
</evidence>
<dbReference type="AlphaFoldDB" id="A0AAU6PGI0"/>
<sequence length="297" mass="35462">MQKDNLTLDKMELYATIKYVKYEDLIKLLKEPKLKLTTKNINWLTKKVLPNIVKIFNENKAFISYFNNELKNIIYLLVVNVQSLKKLQLEIVLAQFKELINNSKITLDVYMLINEFIGNQKSINKNELIVIIELMINKIIYDKGSIWDNKAVKGNYLYNPVMKWKKEWKYSNKILIEDFLNKLKSYEIQQQIQISQGFLIDLYYISNDEIQDLIKTYVLGIINLNKIVGDDESEVSNYGLKITFKLFLAIEKFIEINDDLIEEIKQYPLQEKNNIYFLEQITGQVHHIWWKNWKERI</sequence>
<gene>
    <name evidence="1" type="ORF">Ctma_0812</name>
</gene>